<feature type="transmembrane region" description="Helical" evidence="2">
    <location>
        <begin position="167"/>
        <end position="189"/>
    </location>
</feature>
<name>A0A937XHR0_UNCW3</name>
<feature type="transmembrane region" description="Helical" evidence="2">
    <location>
        <begin position="125"/>
        <end position="147"/>
    </location>
</feature>
<evidence type="ECO:0000256" key="1">
    <source>
        <dbReference type="SAM" id="MobiDB-lite"/>
    </source>
</evidence>
<feature type="compositionally biased region" description="Pro residues" evidence="1">
    <location>
        <begin position="107"/>
        <end position="118"/>
    </location>
</feature>
<sequence>MRFLGTLINVGAVVVGSLIGLFFHSRLPKRLTTVAFQGIGLFTLFIGFTMAAKTKSLLVLVFSIVLGAISGELLDIDRLLNRFGEWLRNRLERKREWRVESRESIPEPSPATPDSPLPTPGHSRFAEGLVTAFLLFCMGSMTVLGAIEEGLGGRPNLLAAKSVLDGFASLALAASLGIGVLFSVIPLLIYQGGLTLLAGSLPAVISDIVVNEVSAAGGLILIGLGITILEIKQLKVLNMLPALVFAGVLAAVFLRS</sequence>
<organism evidence="3 4">
    <name type="scientific">candidate division WOR-3 bacterium</name>
    <dbReference type="NCBI Taxonomy" id="2052148"/>
    <lineage>
        <taxon>Bacteria</taxon>
        <taxon>Bacteria division WOR-3</taxon>
    </lineage>
</organism>
<keyword evidence="2" id="KW-0472">Membrane</keyword>
<evidence type="ECO:0000313" key="3">
    <source>
        <dbReference type="EMBL" id="MBM3331898.1"/>
    </source>
</evidence>
<comment type="caution">
    <text evidence="3">The sequence shown here is derived from an EMBL/GenBank/DDBJ whole genome shotgun (WGS) entry which is preliminary data.</text>
</comment>
<dbReference type="Proteomes" id="UP000779900">
    <property type="component" value="Unassembled WGS sequence"/>
</dbReference>
<dbReference type="PANTHER" id="PTHR36111">
    <property type="entry name" value="INNER MEMBRANE PROTEIN-RELATED"/>
    <property type="match status" value="1"/>
</dbReference>
<feature type="region of interest" description="Disordered" evidence="1">
    <location>
        <begin position="98"/>
        <end position="118"/>
    </location>
</feature>
<feature type="transmembrane region" description="Helical" evidence="2">
    <location>
        <begin position="31"/>
        <end position="50"/>
    </location>
</feature>
<dbReference type="InterPro" id="IPR007563">
    <property type="entry name" value="DUF554"/>
</dbReference>
<feature type="transmembrane region" description="Helical" evidence="2">
    <location>
        <begin position="7"/>
        <end position="25"/>
    </location>
</feature>
<proteinExistence type="predicted"/>
<evidence type="ECO:0000256" key="2">
    <source>
        <dbReference type="SAM" id="Phobius"/>
    </source>
</evidence>
<protein>
    <submittedName>
        <fullName evidence="3">DUF554 domain-containing protein</fullName>
    </submittedName>
</protein>
<accession>A0A937XHR0</accession>
<gene>
    <name evidence="3" type="ORF">FJY68_08640</name>
</gene>
<keyword evidence="2" id="KW-1133">Transmembrane helix</keyword>
<dbReference type="EMBL" id="VGIR01000049">
    <property type="protein sequence ID" value="MBM3331898.1"/>
    <property type="molecule type" value="Genomic_DNA"/>
</dbReference>
<dbReference type="AlphaFoldDB" id="A0A937XHR0"/>
<dbReference type="Pfam" id="PF04474">
    <property type="entry name" value="DUF554"/>
    <property type="match status" value="1"/>
</dbReference>
<feature type="transmembrane region" description="Helical" evidence="2">
    <location>
        <begin position="209"/>
        <end position="229"/>
    </location>
</feature>
<dbReference type="PANTHER" id="PTHR36111:SF2">
    <property type="entry name" value="INNER MEMBRANE PROTEIN"/>
    <property type="match status" value="1"/>
</dbReference>
<feature type="transmembrane region" description="Helical" evidence="2">
    <location>
        <begin position="57"/>
        <end position="74"/>
    </location>
</feature>
<reference evidence="3" key="1">
    <citation type="submission" date="2019-03" db="EMBL/GenBank/DDBJ databases">
        <title>Lake Tanganyika Metagenome-Assembled Genomes (MAGs).</title>
        <authorList>
            <person name="Tran P."/>
        </authorList>
    </citation>
    <scope>NUCLEOTIDE SEQUENCE</scope>
    <source>
        <strain evidence="3">K_DeepCast_150m_m2_040</strain>
    </source>
</reference>
<keyword evidence="2" id="KW-0812">Transmembrane</keyword>
<feature type="transmembrane region" description="Helical" evidence="2">
    <location>
        <begin position="236"/>
        <end position="254"/>
    </location>
</feature>
<evidence type="ECO:0000313" key="4">
    <source>
        <dbReference type="Proteomes" id="UP000779900"/>
    </source>
</evidence>